<feature type="signal peptide" evidence="1">
    <location>
        <begin position="1"/>
        <end position="15"/>
    </location>
</feature>
<gene>
    <name evidence="3" type="ORF">PR001_g22848</name>
    <name evidence="2" type="ORF">PR002_g23295</name>
    <name evidence="4" type="ORF">PR003_g24047</name>
</gene>
<dbReference type="OrthoDB" id="10268921at2759"/>
<dbReference type="Proteomes" id="UP000429607">
    <property type="component" value="Unassembled WGS sequence"/>
</dbReference>
<keyword evidence="6" id="KW-1185">Reference proteome</keyword>
<dbReference type="Proteomes" id="UP000435112">
    <property type="component" value="Unassembled WGS sequence"/>
</dbReference>
<evidence type="ECO:0000313" key="2">
    <source>
        <dbReference type="EMBL" id="KAE8983297.1"/>
    </source>
</evidence>
<evidence type="ECO:0000313" key="6">
    <source>
        <dbReference type="Proteomes" id="UP000434957"/>
    </source>
</evidence>
<keyword evidence="1" id="KW-0732">Signal</keyword>
<name>A0A6A3IRI6_9STRA</name>
<evidence type="ECO:0000313" key="3">
    <source>
        <dbReference type="EMBL" id="KAE8985579.1"/>
    </source>
</evidence>
<dbReference type="Proteomes" id="UP000434957">
    <property type="component" value="Unassembled WGS sequence"/>
</dbReference>
<evidence type="ECO:0000256" key="1">
    <source>
        <dbReference type="SAM" id="SignalP"/>
    </source>
</evidence>
<protein>
    <submittedName>
        <fullName evidence="3">Uncharacterized protein</fullName>
    </submittedName>
</protein>
<comment type="caution">
    <text evidence="3">The sequence shown here is derived from an EMBL/GenBank/DDBJ whole genome shotgun (WGS) entry which is preliminary data.</text>
</comment>
<evidence type="ECO:0000313" key="5">
    <source>
        <dbReference type="Proteomes" id="UP000429607"/>
    </source>
</evidence>
<dbReference type="EMBL" id="QXFV01002602">
    <property type="protein sequence ID" value="KAE8985579.1"/>
    <property type="molecule type" value="Genomic_DNA"/>
</dbReference>
<proteinExistence type="predicted"/>
<feature type="chain" id="PRO_5036164421" evidence="1">
    <location>
        <begin position="16"/>
        <end position="52"/>
    </location>
</feature>
<organism evidence="3 5">
    <name type="scientific">Phytophthora rubi</name>
    <dbReference type="NCBI Taxonomy" id="129364"/>
    <lineage>
        <taxon>Eukaryota</taxon>
        <taxon>Sar</taxon>
        <taxon>Stramenopiles</taxon>
        <taxon>Oomycota</taxon>
        <taxon>Peronosporomycetes</taxon>
        <taxon>Peronosporales</taxon>
        <taxon>Peronosporaceae</taxon>
        <taxon>Phytophthora</taxon>
    </lineage>
</organism>
<evidence type="ECO:0000313" key="7">
    <source>
        <dbReference type="Proteomes" id="UP000435112"/>
    </source>
</evidence>
<sequence>MHLGSMSWRWTCSRALLFLGSMPWHRTCWQQQVAAVPVCVTAGDSPASGDDT</sequence>
<dbReference type="EMBL" id="QXFT01002630">
    <property type="protein sequence ID" value="KAE9295323.1"/>
    <property type="molecule type" value="Genomic_DNA"/>
</dbReference>
<accession>A0A6A3IRI6</accession>
<dbReference type="AlphaFoldDB" id="A0A6A3IRI6"/>
<evidence type="ECO:0000313" key="4">
    <source>
        <dbReference type="EMBL" id="KAE9295323.1"/>
    </source>
</evidence>
<dbReference type="EMBL" id="QXFU01002639">
    <property type="protein sequence ID" value="KAE8983297.1"/>
    <property type="molecule type" value="Genomic_DNA"/>
</dbReference>
<reference evidence="5 7" key="1">
    <citation type="submission" date="2018-09" db="EMBL/GenBank/DDBJ databases">
        <title>Genomic investigation of the strawberry pathogen Phytophthora fragariae indicates pathogenicity is determined by transcriptional variation in three key races.</title>
        <authorList>
            <person name="Adams T.M."/>
            <person name="Armitage A.D."/>
            <person name="Sobczyk M.K."/>
            <person name="Bates H.J."/>
            <person name="Dunwell J.M."/>
            <person name="Nellist C.F."/>
            <person name="Harrison R.J."/>
        </authorList>
    </citation>
    <scope>NUCLEOTIDE SEQUENCE [LARGE SCALE GENOMIC DNA]</scope>
    <source>
        <strain evidence="3 5">SCRP249</strain>
        <strain evidence="2 7">SCRP324</strain>
        <strain evidence="4 6">SCRP333</strain>
    </source>
</reference>